<dbReference type="RefSeq" id="WP_121100148.1">
    <property type="nucleotide sequence ID" value="NZ_RBII01000001.1"/>
</dbReference>
<reference evidence="2 3" key="1">
    <citation type="submission" date="2018-10" db="EMBL/GenBank/DDBJ databases">
        <title>Genomic Encyclopedia of Type Strains, Phase IV (KMG-IV): sequencing the most valuable type-strain genomes for metagenomic binning, comparative biology and taxonomic classification.</title>
        <authorList>
            <person name="Goeker M."/>
        </authorList>
    </citation>
    <scope>NUCLEOTIDE SEQUENCE [LARGE SCALE GENOMIC DNA]</scope>
    <source>
        <strain evidence="2 3">DSM 22008</strain>
    </source>
</reference>
<keyword evidence="3" id="KW-1185">Reference proteome</keyword>
<dbReference type="OrthoDB" id="7630018at2"/>
<protein>
    <submittedName>
        <fullName evidence="2">Uncharacterized protein</fullName>
    </submittedName>
</protein>
<name>A0A420WMN1_9PROT</name>
<gene>
    <name evidence="2" type="ORF">DES40_1509</name>
</gene>
<comment type="caution">
    <text evidence="2">The sequence shown here is derived from an EMBL/GenBank/DDBJ whole genome shotgun (WGS) entry which is preliminary data.</text>
</comment>
<evidence type="ECO:0000313" key="2">
    <source>
        <dbReference type="EMBL" id="RKQ72172.1"/>
    </source>
</evidence>
<dbReference type="InParanoid" id="A0A420WMN1"/>
<evidence type="ECO:0000256" key="1">
    <source>
        <dbReference type="SAM" id="Phobius"/>
    </source>
</evidence>
<dbReference type="Proteomes" id="UP000282211">
    <property type="component" value="Unassembled WGS sequence"/>
</dbReference>
<dbReference type="AlphaFoldDB" id="A0A420WMN1"/>
<proteinExistence type="predicted"/>
<keyword evidence="1" id="KW-0812">Transmembrane</keyword>
<organism evidence="2 3">
    <name type="scientific">Litorimonas taeanensis</name>
    <dbReference type="NCBI Taxonomy" id="568099"/>
    <lineage>
        <taxon>Bacteria</taxon>
        <taxon>Pseudomonadati</taxon>
        <taxon>Pseudomonadota</taxon>
        <taxon>Alphaproteobacteria</taxon>
        <taxon>Maricaulales</taxon>
        <taxon>Robiginitomaculaceae</taxon>
    </lineage>
</organism>
<keyword evidence="1" id="KW-0472">Membrane</keyword>
<dbReference type="EMBL" id="RBII01000001">
    <property type="protein sequence ID" value="RKQ72172.1"/>
    <property type="molecule type" value="Genomic_DNA"/>
</dbReference>
<sequence>MSLPFNFAFVQDIVLLLVSGVACLYCLLLNRRLKGLSSLKSGVGASIVSLTNAIKETHQAAKQAQSSTVESIETLNALLSKADQASAKVEAETLALQRVLVRAEKLKSELTPHVETKLPHAIGKAQNTASSLLKIVADIEKYRRLTAFKAAADLSSFFDEDDNAENANESPVKPDSHLSVVASTSPAQDDVSQLDETLSEILSPEGQAAVINANDTDDILTTIEPIETSKVESLNKDPIDELFDNIDALVQKKGVSDKKVGFLQARKYFKS</sequence>
<accession>A0A420WMN1</accession>
<feature type="transmembrane region" description="Helical" evidence="1">
    <location>
        <begin position="6"/>
        <end position="28"/>
    </location>
</feature>
<evidence type="ECO:0000313" key="3">
    <source>
        <dbReference type="Proteomes" id="UP000282211"/>
    </source>
</evidence>
<keyword evidence="1" id="KW-1133">Transmembrane helix</keyword>